<organism evidence="2 3">
    <name type="scientific">Arthrobotrys oligospora (strain ATCC 24927 / CBS 115.81 / DSM 1491)</name>
    <name type="common">Nematode-trapping fungus</name>
    <name type="synonym">Didymozoophaga oligospora</name>
    <dbReference type="NCBI Taxonomy" id="756982"/>
    <lineage>
        <taxon>Eukaryota</taxon>
        <taxon>Fungi</taxon>
        <taxon>Dikarya</taxon>
        <taxon>Ascomycota</taxon>
        <taxon>Pezizomycotina</taxon>
        <taxon>Orbiliomycetes</taxon>
        <taxon>Orbiliales</taxon>
        <taxon>Orbiliaceae</taxon>
        <taxon>Orbilia</taxon>
        <taxon>Orbilia oligospora</taxon>
    </lineage>
</organism>
<dbReference type="Proteomes" id="UP000008784">
    <property type="component" value="Unassembled WGS sequence"/>
</dbReference>
<dbReference type="GeneID" id="22894185"/>
<protein>
    <recommendedName>
        <fullName evidence="4">Cell surface spherulin 4-like protein</fullName>
    </recommendedName>
</protein>
<name>G1XF76_ARTOA</name>
<dbReference type="InParanoid" id="G1XF76"/>
<dbReference type="SMR" id="G1XF76"/>
<comment type="caution">
    <text evidence="2">The sequence shown here is derived from an EMBL/GenBank/DDBJ whole genome shotgun (WGS) entry which is preliminary data.</text>
</comment>
<accession>G1XF76</accession>
<dbReference type="OMA" id="PGTWPES"/>
<dbReference type="PANTHER" id="PTHR35040">
    <property type="match status" value="1"/>
</dbReference>
<proteinExistence type="predicted"/>
<feature type="chain" id="PRO_5003426242" description="Cell surface spherulin 4-like protein" evidence="1">
    <location>
        <begin position="21"/>
        <end position="291"/>
    </location>
</feature>
<dbReference type="RefSeq" id="XP_011123138.1">
    <property type="nucleotide sequence ID" value="XM_011124836.1"/>
</dbReference>
<dbReference type="EMBL" id="ADOT01000143">
    <property type="protein sequence ID" value="EGX48154.1"/>
    <property type="molecule type" value="Genomic_DNA"/>
</dbReference>
<sequence length="291" mass="32866">MSFSTLLLVTLLTTVITTMATVSSTTNLTSILIPLYIYPTPGAWDPLYRVITAYPTQPFTIIVNPDSGPGPKRFPDESYREGITKLKAFKNVRIIGYVHVSYTARKLEDVCQDIDRYVGWDEYKSGKISVDGIFVDEAPEDVGKDDISLRYMQKVRKRISARFHRIGKSGFTMINPGVIADKRFYEATADAVVSYEDRLVNYYAPGKLQTSKDQNKSPETPPKMQAIIVTSVDGSDARERYLLKKVVERRIGFVYFTTDLDYQKFGTDLVLLVDKVARSNGLVRKRTALSL</sequence>
<evidence type="ECO:0000256" key="1">
    <source>
        <dbReference type="SAM" id="SignalP"/>
    </source>
</evidence>
<keyword evidence="3" id="KW-1185">Reference proteome</keyword>
<evidence type="ECO:0008006" key="4">
    <source>
        <dbReference type="Google" id="ProtNLM"/>
    </source>
</evidence>
<dbReference type="PANTHER" id="PTHR35040:SF7">
    <property type="entry name" value="FIBRONECTIN TYPE-III DOMAIN-CONTAINING PROTEIN-RELATED"/>
    <property type="match status" value="1"/>
</dbReference>
<dbReference type="AlphaFoldDB" id="G1XF76"/>
<evidence type="ECO:0000313" key="3">
    <source>
        <dbReference type="Proteomes" id="UP000008784"/>
    </source>
</evidence>
<dbReference type="Pfam" id="PF12138">
    <property type="entry name" value="Spherulin4"/>
    <property type="match status" value="1"/>
</dbReference>
<dbReference type="OrthoDB" id="5342184at2759"/>
<keyword evidence="1" id="KW-0732">Signal</keyword>
<evidence type="ECO:0000313" key="2">
    <source>
        <dbReference type="EMBL" id="EGX48154.1"/>
    </source>
</evidence>
<dbReference type="eggNOG" id="ENOG502S3WN">
    <property type="taxonomic scope" value="Eukaryota"/>
</dbReference>
<dbReference type="HOGENOM" id="CLU_060605_0_0_1"/>
<reference evidence="2 3" key="1">
    <citation type="journal article" date="2011" name="PLoS Pathog.">
        <title>Genomic and proteomic analyses of the fungus Arthrobotrys oligospora provide insights into nematode-trap formation.</title>
        <authorList>
            <person name="Yang J."/>
            <person name="Wang L."/>
            <person name="Ji X."/>
            <person name="Feng Y."/>
            <person name="Li X."/>
            <person name="Zou C."/>
            <person name="Xu J."/>
            <person name="Ren Y."/>
            <person name="Mi Q."/>
            <person name="Wu J."/>
            <person name="Liu S."/>
            <person name="Liu Y."/>
            <person name="Huang X."/>
            <person name="Wang H."/>
            <person name="Niu X."/>
            <person name="Li J."/>
            <person name="Liang L."/>
            <person name="Luo Y."/>
            <person name="Ji K."/>
            <person name="Zhou W."/>
            <person name="Yu Z."/>
            <person name="Li G."/>
            <person name="Liu Y."/>
            <person name="Li L."/>
            <person name="Qiao M."/>
            <person name="Feng L."/>
            <person name="Zhang K.-Q."/>
        </authorList>
    </citation>
    <scope>NUCLEOTIDE SEQUENCE [LARGE SCALE GENOMIC DNA]</scope>
    <source>
        <strain evidence="3">ATCC 24927 / CBS 115.81 / DSM 1491</strain>
    </source>
</reference>
<feature type="signal peptide" evidence="1">
    <location>
        <begin position="1"/>
        <end position="20"/>
    </location>
</feature>
<dbReference type="InterPro" id="IPR021986">
    <property type="entry name" value="Spherulin4"/>
</dbReference>
<gene>
    <name evidence="2" type="ORF">AOL_s00081g17</name>
</gene>